<dbReference type="SMART" id="SM00850">
    <property type="entry name" value="LytTR"/>
    <property type="match status" value="1"/>
</dbReference>
<evidence type="ECO:0000259" key="5">
    <source>
        <dbReference type="PROSITE" id="PS50930"/>
    </source>
</evidence>
<evidence type="ECO:0000256" key="3">
    <source>
        <dbReference type="PROSITE-ProRule" id="PRU00169"/>
    </source>
</evidence>
<dbReference type="PROSITE" id="PS50930">
    <property type="entry name" value="HTH_LYTTR"/>
    <property type="match status" value="1"/>
</dbReference>
<dbReference type="PROSITE" id="PS50110">
    <property type="entry name" value="RESPONSE_REGULATORY"/>
    <property type="match status" value="1"/>
</dbReference>
<sequence length="242" mass="28673">MVKIAVCEDESFFREQLGDLVTEYFEAREKTYAIDYFQSGEELLEANLSEYHVFYLDIEIKGGMNGLETAKKIRTQMAQGDIVFVTNHQEEAYRAFEVNALRFLLKPIQKDILFKTMDLVVRRKEEKARRIVILNKGQRYLQVPYDNILYFETVERKLKVHTTKKTYLVDNKINELDKLLCERNFFRVHKSYLVNLAFVQEHDQSTVTMLNGDVVYISRLKLKQFKESFVVYLRKEHKLGVS</sequence>
<keyword evidence="3" id="KW-0597">Phosphoprotein</keyword>
<dbReference type="InterPro" id="IPR001789">
    <property type="entry name" value="Sig_transdc_resp-reg_receiver"/>
</dbReference>
<dbReference type="EMBL" id="FOYZ01000004">
    <property type="protein sequence ID" value="SFR72788.1"/>
    <property type="molecule type" value="Genomic_DNA"/>
</dbReference>
<dbReference type="PANTHER" id="PTHR37299:SF1">
    <property type="entry name" value="STAGE 0 SPORULATION PROTEIN A HOMOLOG"/>
    <property type="match status" value="1"/>
</dbReference>
<dbReference type="PANTHER" id="PTHR37299">
    <property type="entry name" value="TRANSCRIPTIONAL REGULATOR-RELATED"/>
    <property type="match status" value="1"/>
</dbReference>
<proteinExistence type="predicted"/>
<dbReference type="AlphaFoldDB" id="A0A1I6J1H6"/>
<name>A0A1I6J1H6_9FIRM</name>
<keyword evidence="7" id="KW-1185">Reference proteome</keyword>
<protein>
    <recommendedName>
        <fullName evidence="1">Stage 0 sporulation protein A homolog</fullName>
    </recommendedName>
</protein>
<dbReference type="STRING" id="37658.SAMN05661086_01349"/>
<evidence type="ECO:0000256" key="2">
    <source>
        <dbReference type="ARBA" id="ARBA00024867"/>
    </source>
</evidence>
<organism evidence="6 7">
    <name type="scientific">Anaeromicropila populeti</name>
    <dbReference type="NCBI Taxonomy" id="37658"/>
    <lineage>
        <taxon>Bacteria</taxon>
        <taxon>Bacillati</taxon>
        <taxon>Bacillota</taxon>
        <taxon>Clostridia</taxon>
        <taxon>Lachnospirales</taxon>
        <taxon>Lachnospiraceae</taxon>
        <taxon>Anaeromicropila</taxon>
    </lineage>
</organism>
<gene>
    <name evidence="6" type="ORF">SAMN05661086_01349</name>
</gene>
<dbReference type="GO" id="GO:0003677">
    <property type="term" value="F:DNA binding"/>
    <property type="evidence" value="ECO:0007669"/>
    <property type="project" value="InterPro"/>
</dbReference>
<feature type="domain" description="HTH LytTR-type" evidence="5">
    <location>
        <begin position="132"/>
        <end position="231"/>
    </location>
</feature>
<dbReference type="Proteomes" id="UP000199659">
    <property type="component" value="Unassembled WGS sequence"/>
</dbReference>
<dbReference type="GO" id="GO:0000156">
    <property type="term" value="F:phosphorelay response regulator activity"/>
    <property type="evidence" value="ECO:0007669"/>
    <property type="project" value="InterPro"/>
</dbReference>
<dbReference type="Pfam" id="PF00072">
    <property type="entry name" value="Response_reg"/>
    <property type="match status" value="1"/>
</dbReference>
<evidence type="ECO:0000256" key="1">
    <source>
        <dbReference type="ARBA" id="ARBA00018672"/>
    </source>
</evidence>
<evidence type="ECO:0000313" key="7">
    <source>
        <dbReference type="Proteomes" id="UP000199659"/>
    </source>
</evidence>
<comment type="function">
    <text evidence="2">May play the central regulatory role in sporulation. It may be an element of the effector pathway responsible for the activation of sporulation genes in response to nutritional stress. Spo0A may act in concert with spo0H (a sigma factor) to control the expression of some genes that are critical to the sporulation process.</text>
</comment>
<evidence type="ECO:0000313" key="6">
    <source>
        <dbReference type="EMBL" id="SFR72788.1"/>
    </source>
</evidence>
<evidence type="ECO:0000259" key="4">
    <source>
        <dbReference type="PROSITE" id="PS50110"/>
    </source>
</evidence>
<dbReference type="InterPro" id="IPR046947">
    <property type="entry name" value="LytR-like"/>
</dbReference>
<dbReference type="Gene3D" id="3.40.50.2300">
    <property type="match status" value="1"/>
</dbReference>
<dbReference type="SUPFAM" id="SSF52172">
    <property type="entry name" value="CheY-like"/>
    <property type="match status" value="1"/>
</dbReference>
<reference evidence="6 7" key="1">
    <citation type="submission" date="2016-10" db="EMBL/GenBank/DDBJ databases">
        <authorList>
            <person name="de Groot N.N."/>
        </authorList>
    </citation>
    <scope>NUCLEOTIDE SEQUENCE [LARGE SCALE GENOMIC DNA]</scope>
    <source>
        <strain evidence="6 7">743A</strain>
    </source>
</reference>
<dbReference type="RefSeq" id="WP_177214594.1">
    <property type="nucleotide sequence ID" value="NZ_FOYZ01000004.1"/>
</dbReference>
<dbReference type="SMART" id="SM00448">
    <property type="entry name" value="REC"/>
    <property type="match status" value="1"/>
</dbReference>
<dbReference type="InterPro" id="IPR011006">
    <property type="entry name" value="CheY-like_superfamily"/>
</dbReference>
<feature type="modified residue" description="4-aspartylphosphate" evidence="3">
    <location>
        <position position="57"/>
    </location>
</feature>
<dbReference type="Pfam" id="PF04397">
    <property type="entry name" value="LytTR"/>
    <property type="match status" value="1"/>
</dbReference>
<dbReference type="InterPro" id="IPR007492">
    <property type="entry name" value="LytTR_DNA-bd_dom"/>
</dbReference>
<accession>A0A1I6J1H6</accession>
<dbReference type="Gene3D" id="2.40.50.1020">
    <property type="entry name" value="LytTr DNA-binding domain"/>
    <property type="match status" value="1"/>
</dbReference>
<feature type="domain" description="Response regulatory" evidence="4">
    <location>
        <begin position="3"/>
        <end position="121"/>
    </location>
</feature>